<keyword evidence="15 17" id="KW-0472">Membrane</keyword>
<keyword evidence="13" id="KW-0408">Iron</keyword>
<keyword evidence="10" id="KW-1278">Translocase</keyword>
<keyword evidence="6" id="KW-0349">Heme</keyword>
<evidence type="ECO:0000256" key="9">
    <source>
        <dbReference type="ARBA" id="ARBA00022723"/>
    </source>
</evidence>
<name>A0A6J6NED7_9ZZZZ</name>
<keyword evidence="12 17" id="KW-1133">Transmembrane helix</keyword>
<dbReference type="PRINTS" id="PR01165">
    <property type="entry name" value="CYCOXIDASEI"/>
</dbReference>
<dbReference type="AlphaFoldDB" id="A0A6J6NED7"/>
<feature type="transmembrane region" description="Helical" evidence="17">
    <location>
        <begin position="39"/>
        <end position="59"/>
    </location>
</feature>
<dbReference type="InterPro" id="IPR036927">
    <property type="entry name" value="Cyt_c_oxase-like_su1_sf"/>
</dbReference>
<evidence type="ECO:0000256" key="13">
    <source>
        <dbReference type="ARBA" id="ARBA00023004"/>
    </source>
</evidence>
<feature type="transmembrane region" description="Helical" evidence="17">
    <location>
        <begin position="395"/>
        <end position="417"/>
    </location>
</feature>
<evidence type="ECO:0000256" key="5">
    <source>
        <dbReference type="ARBA" id="ARBA00022475"/>
    </source>
</evidence>
<keyword evidence="7" id="KW-0679">Respiratory chain</keyword>
<feature type="transmembrane region" description="Helical" evidence="17">
    <location>
        <begin position="292"/>
        <end position="313"/>
    </location>
</feature>
<evidence type="ECO:0000256" key="12">
    <source>
        <dbReference type="ARBA" id="ARBA00022989"/>
    </source>
</evidence>
<keyword evidence="11" id="KW-0249">Electron transport</keyword>
<accession>A0A6J6NED7</accession>
<evidence type="ECO:0000256" key="4">
    <source>
        <dbReference type="ARBA" id="ARBA00022448"/>
    </source>
</evidence>
<dbReference type="EC" id="7.1.1.9" evidence="3"/>
<sequence length="552" mass="62112">MASKANHHPSAARQRFGSDWRAGRITAWLTTVDHKRVGLLYIWTTLGFFAVGGVLALLMRAQLATPNENFLTRGSYNQVLTIHGTTMIFLVIVPILAGFGNFLVPLMIGARDMAFPRLNALSYWLFLLGGIVLLSSFWAGHGAAQGGWTSYVPLSTLHMPGHGEDFWILGLHILSISSLVGAINFIVTIHNMRTSGMTWTRIPLFIWAILTYAWLLVIVLPTLSAGLTMMLLDRQWGTHFFDPVHGGSPILYQHVFWFFGHPEVYIMILPAMGIISEIIPVFARKPIFGYKAVAYSTVGIAFFSLLVWAHHMFSTGLPVGLDSFFMLSSMVIAVPTGVKIFNWLATLWRGNISFDTPMLWSLGFIGVFTLGGLSGIFLAAFPIDWQLTDTYFVVAHLHYVLFGGSMFAVFAGLYYWWPKMFGRLLDERLGKLHFALVLIGFNVTFLPQHFLGLLGMPRRVYTYRPGGIWEVYNVISTVGSFLMAVGMLVFVLNVVITARSGRRASNDPWLADTLEWYTTSPPPAWNFDRLPYISNARPLRDVRRRLEAERWK</sequence>
<feature type="transmembrane region" description="Helical" evidence="17">
    <location>
        <begin position="79"/>
        <end position="108"/>
    </location>
</feature>
<evidence type="ECO:0000256" key="17">
    <source>
        <dbReference type="SAM" id="Phobius"/>
    </source>
</evidence>
<dbReference type="InterPro" id="IPR023615">
    <property type="entry name" value="Cyt_c_Oxase_su1_BS"/>
</dbReference>
<dbReference type="NCBIfam" id="TIGR02891">
    <property type="entry name" value="CtaD_CoxA"/>
    <property type="match status" value="1"/>
</dbReference>
<evidence type="ECO:0000256" key="14">
    <source>
        <dbReference type="ARBA" id="ARBA00023008"/>
    </source>
</evidence>
<feature type="transmembrane region" description="Helical" evidence="17">
    <location>
        <begin position="120"/>
        <end position="139"/>
    </location>
</feature>
<evidence type="ECO:0000256" key="10">
    <source>
        <dbReference type="ARBA" id="ARBA00022967"/>
    </source>
</evidence>
<dbReference type="PROSITE" id="PS00077">
    <property type="entry name" value="COX1_CUB"/>
    <property type="match status" value="1"/>
</dbReference>
<proteinExistence type="predicted"/>
<comment type="catalytic activity">
    <reaction evidence="16">
        <text>4 Fe(II)-[cytochrome c] + O2 + 8 H(+)(in) = 4 Fe(III)-[cytochrome c] + 2 H2O + 4 H(+)(out)</text>
        <dbReference type="Rhea" id="RHEA:11436"/>
        <dbReference type="Rhea" id="RHEA-COMP:10350"/>
        <dbReference type="Rhea" id="RHEA-COMP:14399"/>
        <dbReference type="ChEBI" id="CHEBI:15377"/>
        <dbReference type="ChEBI" id="CHEBI:15378"/>
        <dbReference type="ChEBI" id="CHEBI:15379"/>
        <dbReference type="ChEBI" id="CHEBI:29033"/>
        <dbReference type="ChEBI" id="CHEBI:29034"/>
        <dbReference type="EC" id="7.1.1.9"/>
    </reaction>
</comment>
<evidence type="ECO:0000256" key="15">
    <source>
        <dbReference type="ARBA" id="ARBA00023136"/>
    </source>
</evidence>
<feature type="transmembrane region" description="Helical" evidence="17">
    <location>
        <begin position="264"/>
        <end position="283"/>
    </location>
</feature>
<feature type="transmembrane region" description="Helical" evidence="17">
    <location>
        <begin position="166"/>
        <end position="192"/>
    </location>
</feature>
<keyword evidence="14" id="KW-0186">Copper</keyword>
<dbReference type="UniPathway" id="UPA00705"/>
<evidence type="ECO:0000256" key="1">
    <source>
        <dbReference type="ARBA" id="ARBA00004651"/>
    </source>
</evidence>
<comment type="subcellular location">
    <subcellularLocation>
        <location evidence="1">Cell membrane</location>
        <topology evidence="1">Multi-pass membrane protein</topology>
    </subcellularLocation>
</comment>
<dbReference type="SUPFAM" id="SSF81442">
    <property type="entry name" value="Cytochrome c oxidase subunit I-like"/>
    <property type="match status" value="1"/>
</dbReference>
<dbReference type="PANTHER" id="PTHR10422">
    <property type="entry name" value="CYTOCHROME C OXIDASE SUBUNIT 1"/>
    <property type="match status" value="1"/>
</dbReference>
<evidence type="ECO:0000256" key="6">
    <source>
        <dbReference type="ARBA" id="ARBA00022617"/>
    </source>
</evidence>
<evidence type="ECO:0000313" key="19">
    <source>
        <dbReference type="EMBL" id="CAB4684991.1"/>
    </source>
</evidence>
<protein>
    <recommendedName>
        <fullName evidence="3">cytochrome-c oxidase</fullName>
        <ecNumber evidence="3">7.1.1.9</ecNumber>
    </recommendedName>
</protein>
<reference evidence="19" key="1">
    <citation type="submission" date="2020-05" db="EMBL/GenBank/DDBJ databases">
        <authorList>
            <person name="Chiriac C."/>
            <person name="Salcher M."/>
            <person name="Ghai R."/>
            <person name="Kavagutti S V."/>
        </authorList>
    </citation>
    <scope>NUCLEOTIDE SEQUENCE</scope>
</reference>
<dbReference type="Pfam" id="PF00115">
    <property type="entry name" value="COX1"/>
    <property type="match status" value="1"/>
</dbReference>
<dbReference type="InterPro" id="IPR000883">
    <property type="entry name" value="Cyt_C_Oxase_1"/>
</dbReference>
<evidence type="ECO:0000256" key="3">
    <source>
        <dbReference type="ARBA" id="ARBA00012949"/>
    </source>
</evidence>
<dbReference type="GO" id="GO:0046872">
    <property type="term" value="F:metal ion binding"/>
    <property type="evidence" value="ECO:0007669"/>
    <property type="project" value="UniProtKB-KW"/>
</dbReference>
<dbReference type="InterPro" id="IPR023616">
    <property type="entry name" value="Cyt_c_oxase-like_su1_dom"/>
</dbReference>
<feature type="transmembrane region" description="Helical" evidence="17">
    <location>
        <begin position="204"/>
        <end position="232"/>
    </location>
</feature>
<keyword evidence="4" id="KW-0813">Transport</keyword>
<evidence type="ECO:0000259" key="18">
    <source>
        <dbReference type="PROSITE" id="PS50855"/>
    </source>
</evidence>
<dbReference type="PANTHER" id="PTHR10422:SF18">
    <property type="entry name" value="CYTOCHROME C OXIDASE SUBUNIT 1"/>
    <property type="match status" value="1"/>
</dbReference>
<dbReference type="Gene3D" id="1.20.210.10">
    <property type="entry name" value="Cytochrome c oxidase-like, subunit I domain"/>
    <property type="match status" value="1"/>
</dbReference>
<dbReference type="GO" id="GO:0020037">
    <property type="term" value="F:heme binding"/>
    <property type="evidence" value="ECO:0007669"/>
    <property type="project" value="InterPro"/>
</dbReference>
<dbReference type="PROSITE" id="PS50855">
    <property type="entry name" value="COX1"/>
    <property type="match status" value="1"/>
</dbReference>
<organism evidence="19">
    <name type="scientific">freshwater metagenome</name>
    <dbReference type="NCBI Taxonomy" id="449393"/>
    <lineage>
        <taxon>unclassified sequences</taxon>
        <taxon>metagenomes</taxon>
        <taxon>ecological metagenomes</taxon>
    </lineage>
</organism>
<keyword evidence="9" id="KW-0479">Metal-binding</keyword>
<feature type="transmembrane region" description="Helical" evidence="17">
    <location>
        <begin position="359"/>
        <end position="383"/>
    </location>
</feature>
<evidence type="ECO:0000256" key="16">
    <source>
        <dbReference type="ARBA" id="ARBA00047816"/>
    </source>
</evidence>
<dbReference type="EMBL" id="CAEZXP010000001">
    <property type="protein sequence ID" value="CAB4684991.1"/>
    <property type="molecule type" value="Genomic_DNA"/>
</dbReference>
<evidence type="ECO:0000256" key="11">
    <source>
        <dbReference type="ARBA" id="ARBA00022982"/>
    </source>
</evidence>
<evidence type="ECO:0000256" key="2">
    <source>
        <dbReference type="ARBA" id="ARBA00004673"/>
    </source>
</evidence>
<evidence type="ECO:0000256" key="8">
    <source>
        <dbReference type="ARBA" id="ARBA00022692"/>
    </source>
</evidence>
<dbReference type="GO" id="GO:0004129">
    <property type="term" value="F:cytochrome-c oxidase activity"/>
    <property type="evidence" value="ECO:0007669"/>
    <property type="project" value="UniProtKB-EC"/>
</dbReference>
<comment type="pathway">
    <text evidence="2">Energy metabolism; oxidative phosphorylation.</text>
</comment>
<keyword evidence="8 17" id="KW-0812">Transmembrane</keyword>
<feature type="domain" description="Cytochrome oxidase subunit I profile" evidence="18">
    <location>
        <begin position="28"/>
        <end position="534"/>
    </location>
</feature>
<feature type="transmembrane region" description="Helical" evidence="17">
    <location>
        <begin position="325"/>
        <end position="347"/>
    </location>
</feature>
<dbReference type="GO" id="GO:0022904">
    <property type="term" value="P:respiratory electron transport chain"/>
    <property type="evidence" value="ECO:0007669"/>
    <property type="project" value="TreeGrafter"/>
</dbReference>
<evidence type="ECO:0000256" key="7">
    <source>
        <dbReference type="ARBA" id="ARBA00022660"/>
    </source>
</evidence>
<feature type="transmembrane region" description="Helical" evidence="17">
    <location>
        <begin position="429"/>
        <end position="451"/>
    </location>
</feature>
<dbReference type="FunFam" id="1.20.210.10:FF:000006">
    <property type="entry name" value="Cytochrome c oxidase subunit 1"/>
    <property type="match status" value="1"/>
</dbReference>
<dbReference type="InterPro" id="IPR014241">
    <property type="entry name" value="Cyt_c_oxidase_su1_bac"/>
</dbReference>
<feature type="transmembrane region" description="Helical" evidence="17">
    <location>
        <begin position="471"/>
        <end position="496"/>
    </location>
</feature>
<dbReference type="GO" id="GO:0015990">
    <property type="term" value="P:electron transport coupled proton transport"/>
    <property type="evidence" value="ECO:0007669"/>
    <property type="project" value="InterPro"/>
</dbReference>
<dbReference type="GO" id="GO:0006119">
    <property type="term" value="P:oxidative phosphorylation"/>
    <property type="evidence" value="ECO:0007669"/>
    <property type="project" value="UniProtKB-UniPathway"/>
</dbReference>
<dbReference type="GO" id="GO:0005886">
    <property type="term" value="C:plasma membrane"/>
    <property type="evidence" value="ECO:0007669"/>
    <property type="project" value="UniProtKB-SubCell"/>
</dbReference>
<keyword evidence="5" id="KW-1003">Cell membrane</keyword>
<gene>
    <name evidence="19" type="ORF">UFOPK2399_00215</name>
</gene>